<evidence type="ECO:0000259" key="6">
    <source>
        <dbReference type="Pfam" id="PF04055"/>
    </source>
</evidence>
<dbReference type="GO" id="GO:0003824">
    <property type="term" value="F:catalytic activity"/>
    <property type="evidence" value="ECO:0007669"/>
    <property type="project" value="InterPro"/>
</dbReference>
<dbReference type="CDD" id="cd01335">
    <property type="entry name" value="Radical_SAM"/>
    <property type="match status" value="1"/>
</dbReference>
<keyword evidence="8" id="KW-1185">Reference proteome</keyword>
<dbReference type="GO" id="GO:0051536">
    <property type="term" value="F:iron-sulfur cluster binding"/>
    <property type="evidence" value="ECO:0007669"/>
    <property type="project" value="UniProtKB-KW"/>
</dbReference>
<accession>A0A512MAV0</accession>
<name>A0A512MAV0_9BACT</name>
<keyword evidence="4" id="KW-0408">Iron</keyword>
<dbReference type="Gene3D" id="3.20.20.70">
    <property type="entry name" value="Aldolase class I"/>
    <property type="match status" value="1"/>
</dbReference>
<dbReference type="Pfam" id="PF04055">
    <property type="entry name" value="Radical_SAM"/>
    <property type="match status" value="1"/>
</dbReference>
<feature type="domain" description="Radical SAM core" evidence="6">
    <location>
        <begin position="24"/>
        <end position="123"/>
    </location>
</feature>
<organism evidence="7 8">
    <name type="scientific">Brevifollis gellanilyticus</name>
    <dbReference type="NCBI Taxonomy" id="748831"/>
    <lineage>
        <taxon>Bacteria</taxon>
        <taxon>Pseudomonadati</taxon>
        <taxon>Verrucomicrobiota</taxon>
        <taxon>Verrucomicrobiia</taxon>
        <taxon>Verrucomicrobiales</taxon>
        <taxon>Verrucomicrobiaceae</taxon>
    </lineage>
</organism>
<dbReference type="PANTHER" id="PTHR11228">
    <property type="entry name" value="RADICAL SAM DOMAIN PROTEIN"/>
    <property type="match status" value="1"/>
</dbReference>
<evidence type="ECO:0000256" key="3">
    <source>
        <dbReference type="ARBA" id="ARBA00022723"/>
    </source>
</evidence>
<keyword evidence="2" id="KW-0949">S-adenosyl-L-methionine</keyword>
<dbReference type="SFLD" id="SFLDS00029">
    <property type="entry name" value="Radical_SAM"/>
    <property type="match status" value="1"/>
</dbReference>
<keyword evidence="5" id="KW-0411">Iron-sulfur</keyword>
<proteinExistence type="predicted"/>
<dbReference type="PANTHER" id="PTHR11228:SF7">
    <property type="entry name" value="PQQA PEPTIDE CYCLASE"/>
    <property type="match status" value="1"/>
</dbReference>
<sequence length="266" mass="30055">MNDKHLYSLVDGRVRTRSLESHIVDHCNLRCAACCSLSPHLPKWEVDPAALAEELRLARPALAPTWLKLVGGEPLLHSRLLECIAVAKAADIAEIVSLTTNGFLLPRQPDEFWEALDAMTISLYPQPALPRATIDHIMAKAEQFNVRLNWKKQDSFVQMDRDEPCTDEAENTTVWDTCWLRHRCHMIRDGHFYACTRPAHFGSFFDQDPRENGVRLHEDLSLAGEIKTYLERPEPLSSCAHCLGGSAREAPHRQLMPGEGRTLVTT</sequence>
<evidence type="ECO:0000256" key="5">
    <source>
        <dbReference type="ARBA" id="ARBA00023014"/>
    </source>
</evidence>
<dbReference type="InterPro" id="IPR007197">
    <property type="entry name" value="rSAM"/>
</dbReference>
<dbReference type="InterPro" id="IPR050377">
    <property type="entry name" value="Radical_SAM_PqqE_MftC-like"/>
</dbReference>
<evidence type="ECO:0000313" key="7">
    <source>
        <dbReference type="EMBL" id="GEP43848.1"/>
    </source>
</evidence>
<comment type="cofactor">
    <cofactor evidence="1">
        <name>[4Fe-4S] cluster</name>
        <dbReference type="ChEBI" id="CHEBI:49883"/>
    </cofactor>
</comment>
<dbReference type="InterPro" id="IPR058240">
    <property type="entry name" value="rSAM_sf"/>
</dbReference>
<reference evidence="7 8" key="1">
    <citation type="submission" date="2019-07" db="EMBL/GenBank/DDBJ databases">
        <title>Whole genome shotgun sequence of Brevifollis gellanilyticus NBRC 108608.</title>
        <authorList>
            <person name="Hosoyama A."/>
            <person name="Uohara A."/>
            <person name="Ohji S."/>
            <person name="Ichikawa N."/>
        </authorList>
    </citation>
    <scope>NUCLEOTIDE SEQUENCE [LARGE SCALE GENOMIC DNA]</scope>
    <source>
        <strain evidence="7 8">NBRC 108608</strain>
    </source>
</reference>
<dbReference type="SUPFAM" id="SSF102114">
    <property type="entry name" value="Radical SAM enzymes"/>
    <property type="match status" value="1"/>
</dbReference>
<evidence type="ECO:0000256" key="1">
    <source>
        <dbReference type="ARBA" id="ARBA00001966"/>
    </source>
</evidence>
<evidence type="ECO:0000313" key="8">
    <source>
        <dbReference type="Proteomes" id="UP000321577"/>
    </source>
</evidence>
<evidence type="ECO:0000256" key="4">
    <source>
        <dbReference type="ARBA" id="ARBA00023004"/>
    </source>
</evidence>
<protein>
    <recommendedName>
        <fullName evidence="6">Radical SAM core domain-containing protein</fullName>
    </recommendedName>
</protein>
<dbReference type="InterPro" id="IPR013785">
    <property type="entry name" value="Aldolase_TIM"/>
</dbReference>
<dbReference type="RefSeq" id="WP_146851411.1">
    <property type="nucleotide sequence ID" value="NZ_BKAG01000022.1"/>
</dbReference>
<comment type="caution">
    <text evidence="7">The sequence shown here is derived from an EMBL/GenBank/DDBJ whole genome shotgun (WGS) entry which is preliminary data.</text>
</comment>
<dbReference type="EMBL" id="BKAG01000022">
    <property type="protein sequence ID" value="GEP43848.1"/>
    <property type="molecule type" value="Genomic_DNA"/>
</dbReference>
<keyword evidence="3" id="KW-0479">Metal-binding</keyword>
<gene>
    <name evidence="7" type="ORF">BGE01nite_31390</name>
</gene>
<dbReference type="GO" id="GO:0046872">
    <property type="term" value="F:metal ion binding"/>
    <property type="evidence" value="ECO:0007669"/>
    <property type="project" value="UniProtKB-KW"/>
</dbReference>
<dbReference type="Proteomes" id="UP000321577">
    <property type="component" value="Unassembled WGS sequence"/>
</dbReference>
<dbReference type="OrthoDB" id="7021155at2"/>
<dbReference type="AlphaFoldDB" id="A0A512MAV0"/>
<evidence type="ECO:0000256" key="2">
    <source>
        <dbReference type="ARBA" id="ARBA00022691"/>
    </source>
</evidence>